<dbReference type="GO" id="GO:0015807">
    <property type="term" value="P:L-amino acid transport"/>
    <property type="evidence" value="ECO:0007669"/>
    <property type="project" value="TreeGrafter"/>
</dbReference>
<dbReference type="RefSeq" id="WP_091284171.1">
    <property type="nucleotide sequence ID" value="NZ_FAOZ01000032.1"/>
</dbReference>
<evidence type="ECO:0000256" key="5">
    <source>
        <dbReference type="ARBA" id="ARBA00022970"/>
    </source>
</evidence>
<dbReference type="GO" id="GO:0016887">
    <property type="term" value="F:ATP hydrolysis activity"/>
    <property type="evidence" value="ECO:0007669"/>
    <property type="project" value="InterPro"/>
</dbReference>
<organism evidence="8 9">
    <name type="scientific">Parafrankia irregularis</name>
    <dbReference type="NCBI Taxonomy" id="795642"/>
    <lineage>
        <taxon>Bacteria</taxon>
        <taxon>Bacillati</taxon>
        <taxon>Actinomycetota</taxon>
        <taxon>Actinomycetes</taxon>
        <taxon>Frankiales</taxon>
        <taxon>Frankiaceae</taxon>
        <taxon>Parafrankia</taxon>
    </lineage>
</organism>
<keyword evidence="9" id="KW-1185">Reference proteome</keyword>
<dbReference type="PROSITE" id="PS00211">
    <property type="entry name" value="ABC_TRANSPORTER_1"/>
    <property type="match status" value="1"/>
</dbReference>
<dbReference type="GO" id="GO:0005524">
    <property type="term" value="F:ATP binding"/>
    <property type="evidence" value="ECO:0007669"/>
    <property type="project" value="UniProtKB-KW"/>
</dbReference>
<dbReference type="SUPFAM" id="SSF52540">
    <property type="entry name" value="P-loop containing nucleoside triphosphate hydrolases"/>
    <property type="match status" value="1"/>
</dbReference>
<dbReference type="PROSITE" id="PS50893">
    <property type="entry name" value="ABC_TRANSPORTER_2"/>
    <property type="match status" value="1"/>
</dbReference>
<gene>
    <name evidence="8" type="ORF">Ga0074812_13216</name>
</gene>
<feature type="region of interest" description="Disordered" evidence="6">
    <location>
        <begin position="1"/>
        <end position="35"/>
    </location>
</feature>
<evidence type="ECO:0000256" key="2">
    <source>
        <dbReference type="ARBA" id="ARBA00022448"/>
    </source>
</evidence>
<dbReference type="InterPro" id="IPR003593">
    <property type="entry name" value="AAA+_ATPase"/>
</dbReference>
<dbReference type="GO" id="GO:0015658">
    <property type="term" value="F:branched-chain amino acid transmembrane transporter activity"/>
    <property type="evidence" value="ECO:0007669"/>
    <property type="project" value="TreeGrafter"/>
</dbReference>
<dbReference type="Pfam" id="PF00005">
    <property type="entry name" value="ABC_tran"/>
    <property type="match status" value="1"/>
</dbReference>
<dbReference type="InterPro" id="IPR052156">
    <property type="entry name" value="BCAA_Transport_ATP-bd_LivF"/>
</dbReference>
<comment type="similarity">
    <text evidence="1">Belongs to the ABC transporter superfamily.</text>
</comment>
<dbReference type="Gene3D" id="3.40.50.300">
    <property type="entry name" value="P-loop containing nucleotide triphosphate hydrolases"/>
    <property type="match status" value="1"/>
</dbReference>
<keyword evidence="5" id="KW-0029">Amino-acid transport</keyword>
<name>A0A0S4QWD6_9ACTN</name>
<dbReference type="InterPro" id="IPR003439">
    <property type="entry name" value="ABC_transporter-like_ATP-bd"/>
</dbReference>
<evidence type="ECO:0000313" key="8">
    <source>
        <dbReference type="EMBL" id="CUU59811.1"/>
    </source>
</evidence>
<dbReference type="PANTHER" id="PTHR43820">
    <property type="entry name" value="HIGH-AFFINITY BRANCHED-CHAIN AMINO ACID TRANSPORT ATP-BINDING PROTEIN LIVF"/>
    <property type="match status" value="1"/>
</dbReference>
<evidence type="ECO:0000256" key="1">
    <source>
        <dbReference type="ARBA" id="ARBA00005417"/>
    </source>
</evidence>
<dbReference type="AlphaFoldDB" id="A0A0S4QWD6"/>
<accession>A0A0S4QWD6</accession>
<dbReference type="Proteomes" id="UP000198802">
    <property type="component" value="Unassembled WGS sequence"/>
</dbReference>
<proteinExistence type="inferred from homology"/>
<feature type="domain" description="ABC transporter" evidence="7">
    <location>
        <begin position="37"/>
        <end position="258"/>
    </location>
</feature>
<protein>
    <submittedName>
        <fullName evidence="8">Branched-chain amino acid transport system ATP-binding protein</fullName>
    </submittedName>
</protein>
<evidence type="ECO:0000313" key="9">
    <source>
        <dbReference type="Proteomes" id="UP000198802"/>
    </source>
</evidence>
<dbReference type="EMBL" id="FAOZ01000032">
    <property type="protein sequence ID" value="CUU59811.1"/>
    <property type="molecule type" value="Genomic_DNA"/>
</dbReference>
<evidence type="ECO:0000256" key="3">
    <source>
        <dbReference type="ARBA" id="ARBA00022741"/>
    </source>
</evidence>
<dbReference type="SMART" id="SM00382">
    <property type="entry name" value="AAA"/>
    <property type="match status" value="1"/>
</dbReference>
<evidence type="ECO:0000259" key="7">
    <source>
        <dbReference type="PROSITE" id="PS50893"/>
    </source>
</evidence>
<evidence type="ECO:0000256" key="4">
    <source>
        <dbReference type="ARBA" id="ARBA00022840"/>
    </source>
</evidence>
<keyword evidence="3" id="KW-0547">Nucleotide-binding</keyword>
<dbReference type="InterPro" id="IPR027417">
    <property type="entry name" value="P-loop_NTPase"/>
</dbReference>
<feature type="compositionally biased region" description="Gly residues" evidence="6">
    <location>
        <begin position="1"/>
        <end position="16"/>
    </location>
</feature>
<evidence type="ECO:0000256" key="6">
    <source>
        <dbReference type="SAM" id="MobiDB-lite"/>
    </source>
</evidence>
<sequence length="258" mass="27478">MGDGGPGGGRSGGHGGVSTVPEKSPAESEQSGPSAAIEARGLSAGYGRVPVLRDIDLEVRPGEVVALLGPNGAGKTTLLRTLAGYSRPTSGEIRLFGEPCNRVPVYRRARRGVSFMGEERHVFPGLTVRQSLRLVRGGAESIELFPTLADRSRHRAALLSGGEQQMLALALALARAPRLLLIDELSLGLAPLVRERLLDTVRETADRGVAVVVVEQNARSVLSRADRAYVMRRGEIVDESPASRWLTDLDGLAALYLS</sequence>
<dbReference type="PANTHER" id="PTHR43820:SF4">
    <property type="entry name" value="HIGH-AFFINITY BRANCHED-CHAIN AMINO ACID TRANSPORT ATP-BINDING PROTEIN LIVF"/>
    <property type="match status" value="1"/>
</dbReference>
<keyword evidence="4 8" id="KW-0067">ATP-binding</keyword>
<reference evidence="9" key="1">
    <citation type="submission" date="2015-11" db="EMBL/GenBank/DDBJ databases">
        <authorList>
            <person name="Varghese N."/>
        </authorList>
    </citation>
    <scope>NUCLEOTIDE SEQUENCE [LARGE SCALE GENOMIC DNA]</scope>
    <source>
        <strain evidence="9">DSM 45899</strain>
    </source>
</reference>
<dbReference type="InterPro" id="IPR017871">
    <property type="entry name" value="ABC_transporter-like_CS"/>
</dbReference>
<keyword evidence="2" id="KW-0813">Transport</keyword>